<name>X1C0E3_9ZZZZ</name>
<feature type="non-terminal residue" evidence="2">
    <location>
        <position position="1"/>
    </location>
</feature>
<dbReference type="Gene3D" id="1.25.40.10">
    <property type="entry name" value="Tetratricopeptide repeat domain"/>
    <property type="match status" value="1"/>
</dbReference>
<protein>
    <submittedName>
        <fullName evidence="2">Uncharacterized protein</fullName>
    </submittedName>
</protein>
<dbReference type="SUPFAM" id="SSF48452">
    <property type="entry name" value="TPR-like"/>
    <property type="match status" value="1"/>
</dbReference>
<feature type="region of interest" description="Disordered" evidence="1">
    <location>
        <begin position="108"/>
        <end position="130"/>
    </location>
</feature>
<evidence type="ECO:0000256" key="1">
    <source>
        <dbReference type="SAM" id="MobiDB-lite"/>
    </source>
</evidence>
<organism evidence="2">
    <name type="scientific">marine sediment metagenome</name>
    <dbReference type="NCBI Taxonomy" id="412755"/>
    <lineage>
        <taxon>unclassified sequences</taxon>
        <taxon>metagenomes</taxon>
        <taxon>ecological metagenomes</taxon>
    </lineage>
</organism>
<reference evidence="2" key="1">
    <citation type="journal article" date="2014" name="Front. Microbiol.">
        <title>High frequency of phylogenetically diverse reductive dehalogenase-homologous genes in deep subseafloor sedimentary metagenomes.</title>
        <authorList>
            <person name="Kawai M."/>
            <person name="Futagami T."/>
            <person name="Toyoda A."/>
            <person name="Takaki Y."/>
            <person name="Nishi S."/>
            <person name="Hori S."/>
            <person name="Arai W."/>
            <person name="Tsubouchi T."/>
            <person name="Morono Y."/>
            <person name="Uchiyama I."/>
            <person name="Ito T."/>
            <person name="Fujiyama A."/>
            <person name="Inagaki F."/>
            <person name="Takami H."/>
        </authorList>
    </citation>
    <scope>NUCLEOTIDE SEQUENCE</scope>
    <source>
        <strain evidence="2">Expedition CK06-06</strain>
    </source>
</reference>
<dbReference type="AlphaFoldDB" id="X1C0E3"/>
<gene>
    <name evidence="2" type="ORF">S01H4_24590</name>
</gene>
<proteinExistence type="predicted"/>
<sequence length="130" mass="15125">LGKKNKLSNANLCLLYATPYFRKKSEESEIPEKYFIKCRSHGEKAIEIDPGYINGYRDLTVSMIRYGKLNEAYKYYLKALEKAVEPDKDLEIIRDVIKVLVQMSVSEDEQKRFRNPPKKLLVPPKPTPTE</sequence>
<dbReference type="InterPro" id="IPR011990">
    <property type="entry name" value="TPR-like_helical_dom_sf"/>
</dbReference>
<dbReference type="EMBL" id="BART01011575">
    <property type="protein sequence ID" value="GAG86827.1"/>
    <property type="molecule type" value="Genomic_DNA"/>
</dbReference>
<comment type="caution">
    <text evidence="2">The sequence shown here is derived from an EMBL/GenBank/DDBJ whole genome shotgun (WGS) entry which is preliminary data.</text>
</comment>
<accession>X1C0E3</accession>
<evidence type="ECO:0000313" key="2">
    <source>
        <dbReference type="EMBL" id="GAG86827.1"/>
    </source>
</evidence>